<protein>
    <submittedName>
        <fullName evidence="2">Nucleotidyltransferase domain-containing protein</fullName>
    </submittedName>
</protein>
<dbReference type="SUPFAM" id="SSF81301">
    <property type="entry name" value="Nucleotidyltransferase"/>
    <property type="match status" value="1"/>
</dbReference>
<dbReference type="Pfam" id="PF18765">
    <property type="entry name" value="Polbeta"/>
    <property type="match status" value="1"/>
</dbReference>
<gene>
    <name evidence="2" type="ORF">M0M57_10185</name>
</gene>
<sequence>MNNVKNFILSIPNLSFAYLFGSRATNKHNEESDFDICIIINNDNKNETRKLIVDFLIKNKEFIQPLILTEQEFNDKMKIDVYRNEIIKNGIKLEKK</sequence>
<evidence type="ECO:0000313" key="2">
    <source>
        <dbReference type="EMBL" id="UPQ78001.1"/>
    </source>
</evidence>
<dbReference type="CDD" id="cd05403">
    <property type="entry name" value="NT_KNTase_like"/>
    <property type="match status" value="1"/>
</dbReference>
<dbReference type="RefSeq" id="WP_248432933.1">
    <property type="nucleotide sequence ID" value="NZ_CP096205.1"/>
</dbReference>
<dbReference type="PANTHER" id="PTHR33933">
    <property type="entry name" value="NUCLEOTIDYLTRANSFERASE"/>
    <property type="match status" value="1"/>
</dbReference>
<organism evidence="2 3">
    <name type="scientific">Flavobacterium azooxidireducens</name>
    <dbReference type="NCBI Taxonomy" id="1871076"/>
    <lineage>
        <taxon>Bacteria</taxon>
        <taxon>Pseudomonadati</taxon>
        <taxon>Bacteroidota</taxon>
        <taxon>Flavobacteriia</taxon>
        <taxon>Flavobacteriales</taxon>
        <taxon>Flavobacteriaceae</taxon>
        <taxon>Flavobacterium</taxon>
    </lineage>
</organism>
<dbReference type="InterPro" id="IPR043519">
    <property type="entry name" value="NT_sf"/>
</dbReference>
<dbReference type="InterPro" id="IPR052548">
    <property type="entry name" value="Type_VII_TA_antitoxin"/>
</dbReference>
<accession>A0ABY4KB30</accession>
<dbReference type="Gene3D" id="3.30.460.10">
    <property type="entry name" value="Beta Polymerase, domain 2"/>
    <property type="match status" value="1"/>
</dbReference>
<keyword evidence="3" id="KW-1185">Reference proteome</keyword>
<dbReference type="InterPro" id="IPR041633">
    <property type="entry name" value="Polbeta"/>
</dbReference>
<dbReference type="Proteomes" id="UP000830583">
    <property type="component" value="Chromosome"/>
</dbReference>
<evidence type="ECO:0000259" key="1">
    <source>
        <dbReference type="Pfam" id="PF18765"/>
    </source>
</evidence>
<feature type="domain" description="Polymerase beta nucleotidyltransferase" evidence="1">
    <location>
        <begin position="2"/>
        <end position="92"/>
    </location>
</feature>
<reference evidence="2" key="1">
    <citation type="submission" date="2022-04" db="EMBL/GenBank/DDBJ databases">
        <title>Consumption of N2O by Flavobacterium azooxidireducens sp. nov. isolated from Decomposing Leaf Litter of Phragmites australis (Cav.).</title>
        <authorList>
            <person name="Behrendt U."/>
            <person name="Spanner T."/>
            <person name="Augustin J."/>
            <person name="Horn M.A."/>
            <person name="Kolb S."/>
            <person name="Ulrich A."/>
        </authorList>
    </citation>
    <scope>NUCLEOTIDE SEQUENCE</scope>
    <source>
        <strain evidence="2">IGB 4-14</strain>
    </source>
</reference>
<name>A0ABY4KB30_9FLAO</name>
<evidence type="ECO:0000313" key="3">
    <source>
        <dbReference type="Proteomes" id="UP000830583"/>
    </source>
</evidence>
<proteinExistence type="predicted"/>
<dbReference type="PANTHER" id="PTHR33933:SF1">
    <property type="entry name" value="PROTEIN ADENYLYLTRANSFERASE MNTA-RELATED"/>
    <property type="match status" value="1"/>
</dbReference>
<dbReference type="EMBL" id="CP096205">
    <property type="protein sequence ID" value="UPQ78001.1"/>
    <property type="molecule type" value="Genomic_DNA"/>
</dbReference>